<evidence type="ECO:0000313" key="4">
    <source>
        <dbReference type="Proteomes" id="UP000054321"/>
    </source>
</evidence>
<dbReference type="CDD" id="cd08243">
    <property type="entry name" value="quinone_oxidoreductase_like_1"/>
    <property type="match status" value="1"/>
</dbReference>
<dbReference type="SUPFAM" id="SSF50129">
    <property type="entry name" value="GroES-like"/>
    <property type="match status" value="1"/>
</dbReference>
<keyword evidence="1" id="KW-0521">NADP</keyword>
<dbReference type="InterPro" id="IPR020843">
    <property type="entry name" value="ER"/>
</dbReference>
<dbReference type="SUPFAM" id="SSF51735">
    <property type="entry name" value="NAD(P)-binding Rossmann-fold domains"/>
    <property type="match status" value="1"/>
</dbReference>
<dbReference type="PANTHER" id="PTHR44154">
    <property type="entry name" value="QUINONE OXIDOREDUCTASE"/>
    <property type="match status" value="1"/>
</dbReference>
<dbReference type="EMBL" id="KN832873">
    <property type="protein sequence ID" value="KIN04292.1"/>
    <property type="molecule type" value="Genomic_DNA"/>
</dbReference>
<dbReference type="InterPro" id="IPR011032">
    <property type="entry name" value="GroES-like_sf"/>
</dbReference>
<dbReference type="InterPro" id="IPR013149">
    <property type="entry name" value="ADH-like_C"/>
</dbReference>
<dbReference type="PANTHER" id="PTHR44154:SF1">
    <property type="entry name" value="QUINONE OXIDOREDUCTASE"/>
    <property type="match status" value="1"/>
</dbReference>
<dbReference type="AlphaFoldDB" id="A0A0C3HPR1"/>
<dbReference type="SMART" id="SM00829">
    <property type="entry name" value="PKS_ER"/>
    <property type="match status" value="1"/>
</dbReference>
<dbReference type="Pfam" id="PF00107">
    <property type="entry name" value="ADH_zinc_N"/>
    <property type="match status" value="1"/>
</dbReference>
<dbReference type="HOGENOM" id="CLU_026673_3_4_1"/>
<reference evidence="3 4" key="1">
    <citation type="submission" date="2014-04" db="EMBL/GenBank/DDBJ databases">
        <authorList>
            <consortium name="DOE Joint Genome Institute"/>
            <person name="Kuo A."/>
            <person name="Martino E."/>
            <person name="Perotto S."/>
            <person name="Kohler A."/>
            <person name="Nagy L.G."/>
            <person name="Floudas D."/>
            <person name="Copeland A."/>
            <person name="Barry K.W."/>
            <person name="Cichocki N."/>
            <person name="Veneault-Fourrey C."/>
            <person name="LaButti K."/>
            <person name="Lindquist E.A."/>
            <person name="Lipzen A."/>
            <person name="Lundell T."/>
            <person name="Morin E."/>
            <person name="Murat C."/>
            <person name="Sun H."/>
            <person name="Tunlid A."/>
            <person name="Henrissat B."/>
            <person name="Grigoriev I.V."/>
            <person name="Hibbett D.S."/>
            <person name="Martin F."/>
            <person name="Nordberg H.P."/>
            <person name="Cantor M.N."/>
            <person name="Hua S.X."/>
        </authorList>
    </citation>
    <scope>NUCLEOTIDE SEQUENCE [LARGE SCALE GENOMIC DNA]</scope>
    <source>
        <strain evidence="3 4">Zn</strain>
    </source>
</reference>
<dbReference type="Gene3D" id="3.90.180.10">
    <property type="entry name" value="Medium-chain alcohol dehydrogenases, catalytic domain"/>
    <property type="match status" value="1"/>
</dbReference>
<name>A0A0C3HPR1_OIDMZ</name>
<dbReference type="STRING" id="913774.A0A0C3HPR1"/>
<dbReference type="InParanoid" id="A0A0C3HPR1"/>
<dbReference type="OrthoDB" id="203908at2759"/>
<evidence type="ECO:0000259" key="2">
    <source>
        <dbReference type="SMART" id="SM00829"/>
    </source>
</evidence>
<evidence type="ECO:0000256" key="1">
    <source>
        <dbReference type="ARBA" id="ARBA00022857"/>
    </source>
</evidence>
<proteinExistence type="predicted"/>
<dbReference type="InterPro" id="IPR051603">
    <property type="entry name" value="Zinc-ADH_QOR/CCCR"/>
</dbReference>
<dbReference type="Pfam" id="PF08240">
    <property type="entry name" value="ADH_N"/>
    <property type="match status" value="1"/>
</dbReference>
<dbReference type="InterPro" id="IPR013154">
    <property type="entry name" value="ADH-like_N"/>
</dbReference>
<accession>A0A0C3HPR1</accession>
<evidence type="ECO:0000313" key="3">
    <source>
        <dbReference type="EMBL" id="KIN04292.1"/>
    </source>
</evidence>
<organism evidence="3 4">
    <name type="scientific">Oidiodendron maius (strain Zn)</name>
    <dbReference type="NCBI Taxonomy" id="913774"/>
    <lineage>
        <taxon>Eukaryota</taxon>
        <taxon>Fungi</taxon>
        <taxon>Dikarya</taxon>
        <taxon>Ascomycota</taxon>
        <taxon>Pezizomycotina</taxon>
        <taxon>Leotiomycetes</taxon>
        <taxon>Leotiomycetes incertae sedis</taxon>
        <taxon>Myxotrichaceae</taxon>
        <taxon>Oidiodendron</taxon>
    </lineage>
</organism>
<dbReference type="GO" id="GO:0016491">
    <property type="term" value="F:oxidoreductase activity"/>
    <property type="evidence" value="ECO:0007669"/>
    <property type="project" value="InterPro"/>
</dbReference>
<protein>
    <recommendedName>
        <fullName evidence="2">Enoyl reductase (ER) domain-containing protein</fullName>
    </recommendedName>
</protein>
<dbReference type="InterPro" id="IPR036291">
    <property type="entry name" value="NAD(P)-bd_dom_sf"/>
</dbReference>
<gene>
    <name evidence="3" type="ORF">OIDMADRAFT_40337</name>
</gene>
<keyword evidence="4" id="KW-1185">Reference proteome</keyword>
<sequence length="329" mass="35546">MAAQTATATMKAVVIHEAGGPHVLKIQRWPKPKPQVGQVLIRVKAFGLNRSELYTRQGHSPTVTFPRVLGIEAVGLVEESPGGEFNKDDIVATCMGGMGRMFDGGYAEYTCVPASQVMVIKKKIPWEQLGALPEMLNTAWGSLFRSLRLRKDDHLLIRGGTTSVGLAAAVIAKNLGATVAATTRKPDREAMLKANGADEVYIETGSIADEVKKRHPGKFSKVLELVGVSTLKDTMQCVQDNGIVCLIGGTSGQWTIENFYPQDVIPTSICLTTFGSSPAGFLAAPIEDLAQQLMDRKFPIKIFTLDQIVEAHQAMEDNSALAKIVVLVD</sequence>
<dbReference type="Proteomes" id="UP000054321">
    <property type="component" value="Unassembled WGS sequence"/>
</dbReference>
<reference evidence="4" key="2">
    <citation type="submission" date="2015-01" db="EMBL/GenBank/DDBJ databases">
        <title>Evolutionary Origins and Diversification of the Mycorrhizal Mutualists.</title>
        <authorList>
            <consortium name="DOE Joint Genome Institute"/>
            <consortium name="Mycorrhizal Genomics Consortium"/>
            <person name="Kohler A."/>
            <person name="Kuo A."/>
            <person name="Nagy L.G."/>
            <person name="Floudas D."/>
            <person name="Copeland A."/>
            <person name="Barry K.W."/>
            <person name="Cichocki N."/>
            <person name="Veneault-Fourrey C."/>
            <person name="LaButti K."/>
            <person name="Lindquist E.A."/>
            <person name="Lipzen A."/>
            <person name="Lundell T."/>
            <person name="Morin E."/>
            <person name="Murat C."/>
            <person name="Riley R."/>
            <person name="Ohm R."/>
            <person name="Sun H."/>
            <person name="Tunlid A."/>
            <person name="Henrissat B."/>
            <person name="Grigoriev I.V."/>
            <person name="Hibbett D.S."/>
            <person name="Martin F."/>
        </authorList>
    </citation>
    <scope>NUCLEOTIDE SEQUENCE [LARGE SCALE GENOMIC DNA]</scope>
    <source>
        <strain evidence="4">Zn</strain>
    </source>
</reference>
<feature type="domain" description="Enoyl reductase (ER)" evidence="2">
    <location>
        <begin position="19"/>
        <end position="326"/>
    </location>
</feature>